<evidence type="ECO:0000256" key="1">
    <source>
        <dbReference type="SAM" id="Phobius"/>
    </source>
</evidence>
<dbReference type="Pfam" id="PF04307">
    <property type="entry name" value="YdjM"/>
    <property type="match status" value="1"/>
</dbReference>
<feature type="transmembrane region" description="Helical" evidence="1">
    <location>
        <begin position="169"/>
        <end position="194"/>
    </location>
</feature>
<feature type="transmembrane region" description="Helical" evidence="1">
    <location>
        <begin position="87"/>
        <end position="107"/>
    </location>
</feature>
<feature type="transmembrane region" description="Helical" evidence="1">
    <location>
        <begin position="119"/>
        <end position="148"/>
    </location>
</feature>
<reference evidence="2" key="2">
    <citation type="submission" date="2021-09" db="EMBL/GenBank/DDBJ databases">
        <authorList>
            <person name="Gilroy R."/>
        </authorList>
    </citation>
    <scope>NUCLEOTIDE SEQUENCE</scope>
    <source>
        <strain evidence="2">CHK124-7917</strain>
    </source>
</reference>
<dbReference type="RefSeq" id="WP_274958743.1">
    <property type="nucleotide sequence ID" value="NZ_DYWQ01000051.1"/>
</dbReference>
<comment type="caution">
    <text evidence="2">The sequence shown here is derived from an EMBL/GenBank/DDBJ whole genome shotgun (WGS) entry which is preliminary data.</text>
</comment>
<protein>
    <submittedName>
        <fullName evidence="2">Metal-dependent hydrolase</fullName>
    </submittedName>
</protein>
<dbReference type="InterPro" id="IPR007404">
    <property type="entry name" value="YdjM-like"/>
</dbReference>
<feature type="transmembrane region" description="Helical" evidence="1">
    <location>
        <begin position="61"/>
        <end position="80"/>
    </location>
</feature>
<accession>A0A921KMI4</accession>
<evidence type="ECO:0000313" key="2">
    <source>
        <dbReference type="EMBL" id="HJF44771.1"/>
    </source>
</evidence>
<reference evidence="2" key="1">
    <citation type="journal article" date="2021" name="PeerJ">
        <title>Extensive microbial diversity within the chicken gut microbiome revealed by metagenomics and culture.</title>
        <authorList>
            <person name="Gilroy R."/>
            <person name="Ravi A."/>
            <person name="Getino M."/>
            <person name="Pursley I."/>
            <person name="Horton D.L."/>
            <person name="Alikhan N.F."/>
            <person name="Baker D."/>
            <person name="Gharbi K."/>
            <person name="Hall N."/>
            <person name="Watson M."/>
            <person name="Adriaenssens E.M."/>
            <person name="Foster-Nyarko E."/>
            <person name="Jarju S."/>
            <person name="Secka A."/>
            <person name="Antonio M."/>
            <person name="Oren A."/>
            <person name="Chaudhuri R.R."/>
            <person name="La Ragione R."/>
            <person name="Hildebrand F."/>
            <person name="Pallen M.J."/>
        </authorList>
    </citation>
    <scope>NUCLEOTIDE SEQUENCE</scope>
    <source>
        <strain evidence="2">CHK124-7917</strain>
    </source>
</reference>
<organism evidence="2 3">
    <name type="scientific">Thermophilibacter provencensis</name>
    <dbReference type="NCBI Taxonomy" id="1852386"/>
    <lineage>
        <taxon>Bacteria</taxon>
        <taxon>Bacillati</taxon>
        <taxon>Actinomycetota</taxon>
        <taxon>Coriobacteriia</taxon>
        <taxon>Coriobacteriales</taxon>
        <taxon>Atopobiaceae</taxon>
        <taxon>Thermophilibacter</taxon>
    </lineage>
</organism>
<dbReference type="Proteomes" id="UP000697330">
    <property type="component" value="Unassembled WGS sequence"/>
</dbReference>
<sequence>MTGKTHLAAGVGAALLAAGPAAGLTGLVAAAAGGAAGAVLPDLDVRDTAHPWRERLTRAGAAALLVGALVADAATGWPLVRRAAGAGLGSLALGAAALAALCCAARLSTHRSFSHSLPALAGFAAATHLVCAPLAPFVALGFATHLALDLLTYRGLRLLWPARRGLSLGLCHTGGVVDACCLVAALVIAVASLWQALP</sequence>
<dbReference type="EMBL" id="DYWQ01000051">
    <property type="protein sequence ID" value="HJF44771.1"/>
    <property type="molecule type" value="Genomic_DNA"/>
</dbReference>
<proteinExistence type="predicted"/>
<keyword evidence="1" id="KW-0812">Transmembrane</keyword>
<dbReference type="GO" id="GO:0016787">
    <property type="term" value="F:hydrolase activity"/>
    <property type="evidence" value="ECO:0007669"/>
    <property type="project" value="UniProtKB-KW"/>
</dbReference>
<keyword evidence="1" id="KW-1133">Transmembrane helix</keyword>
<keyword evidence="1" id="KW-0472">Membrane</keyword>
<dbReference type="AlphaFoldDB" id="A0A921KMI4"/>
<evidence type="ECO:0000313" key="3">
    <source>
        <dbReference type="Proteomes" id="UP000697330"/>
    </source>
</evidence>
<name>A0A921KMI4_9ACTN</name>
<gene>
    <name evidence="2" type="ORF">K8U72_03175</name>
</gene>
<keyword evidence="2" id="KW-0378">Hydrolase</keyword>